<dbReference type="RefSeq" id="WP_178039097.1">
    <property type="nucleotide sequence ID" value="NZ_JBBMFE010000018.1"/>
</dbReference>
<dbReference type="EMBL" id="JBBMFE010000018">
    <property type="protein sequence ID" value="MEQ2473766.1"/>
    <property type="molecule type" value="Genomic_DNA"/>
</dbReference>
<dbReference type="Proteomes" id="UP001438008">
    <property type="component" value="Unassembled WGS sequence"/>
</dbReference>
<keyword evidence="1" id="KW-0808">Transferase</keyword>
<dbReference type="InterPro" id="IPR003501">
    <property type="entry name" value="PTS_EIIB_2/3"/>
</dbReference>
<keyword evidence="3" id="KW-0762">Sugar transport</keyword>
<evidence type="ECO:0000313" key="3">
    <source>
        <dbReference type="EMBL" id="MEQ2473766.1"/>
    </source>
</evidence>
<evidence type="ECO:0000259" key="2">
    <source>
        <dbReference type="Pfam" id="PF02302"/>
    </source>
</evidence>
<dbReference type="Gene3D" id="3.40.50.2300">
    <property type="match status" value="1"/>
</dbReference>
<proteinExistence type="predicted"/>
<reference evidence="3 4" key="1">
    <citation type="submission" date="2024-03" db="EMBL/GenBank/DDBJ databases">
        <title>Human intestinal bacterial collection.</title>
        <authorList>
            <person name="Pauvert C."/>
            <person name="Hitch T.C.A."/>
            <person name="Clavel T."/>
        </authorList>
    </citation>
    <scope>NUCLEOTIDE SEQUENCE [LARGE SCALE GENOMIC DNA]</scope>
    <source>
        <strain evidence="3 4">CLA-AA-H132</strain>
    </source>
</reference>
<organism evidence="3 4">
    <name type="scientific">Laedolimicola intestinihominis</name>
    <dbReference type="NCBI Taxonomy" id="3133166"/>
    <lineage>
        <taxon>Bacteria</taxon>
        <taxon>Bacillati</taxon>
        <taxon>Bacillota</taxon>
        <taxon>Clostridia</taxon>
        <taxon>Lachnospirales</taxon>
        <taxon>Lachnospiraceae</taxon>
        <taxon>Laedolimicola</taxon>
    </lineage>
</organism>
<keyword evidence="3" id="KW-0813">Transport</keyword>
<comment type="caution">
    <text evidence="3">The sequence shown here is derived from an EMBL/GenBank/DDBJ whole genome shotgun (WGS) entry which is preliminary data.</text>
</comment>
<protein>
    <submittedName>
        <fullName evidence="3">PTS sugar transporter subunit IIB</fullName>
    </submittedName>
</protein>
<keyword evidence="4" id="KW-1185">Reference proteome</keyword>
<dbReference type="SUPFAM" id="SSF52794">
    <property type="entry name" value="PTS system IIB component-like"/>
    <property type="match status" value="1"/>
</dbReference>
<dbReference type="Pfam" id="PF02302">
    <property type="entry name" value="PTS_IIB"/>
    <property type="match status" value="1"/>
</dbReference>
<dbReference type="InterPro" id="IPR036095">
    <property type="entry name" value="PTS_EIIB-like_sf"/>
</dbReference>
<name>A0ABV1FL16_9FIRM</name>
<dbReference type="CDD" id="cd05563">
    <property type="entry name" value="PTS_IIB_ascorbate"/>
    <property type="match status" value="1"/>
</dbReference>
<evidence type="ECO:0000313" key="4">
    <source>
        <dbReference type="Proteomes" id="UP001438008"/>
    </source>
</evidence>
<accession>A0ABV1FL16</accession>
<feature type="domain" description="Phosphotransferase system EIIB component type 2/3" evidence="2">
    <location>
        <begin position="3"/>
        <end position="82"/>
    </location>
</feature>
<evidence type="ECO:0000256" key="1">
    <source>
        <dbReference type="ARBA" id="ARBA00022679"/>
    </source>
</evidence>
<gene>
    <name evidence="3" type="ORF">WMO29_14930</name>
</gene>
<sequence>MLNIVCVCHNGMGTSMLLKINVNNICMENGISASVEACAHGEAAGFLMNADIVLTSPEIVEMLPPTDAKIVTTTNMLNKDEVTGLLVNCVKENFPGEM</sequence>